<evidence type="ECO:0000259" key="5">
    <source>
        <dbReference type="Pfam" id="PF00593"/>
    </source>
</evidence>
<reference evidence="7 8" key="1">
    <citation type="journal article" date="2018" name="Appl. Microbiol. Biotechnol.">
        <title>Co-cultivation of the strictly anaerobic methanogen Methanosarcina barkeri with aerobic methanotrophs in an oxygen-limited membrane bioreactor.</title>
        <authorList>
            <person name="In 't Zandt M.H."/>
            <person name="van den Bosch T.J.M."/>
            <person name="Rijkers R."/>
            <person name="van Kessel M.A.H.J."/>
            <person name="Jetten M.S.M."/>
            <person name="Welte C.U."/>
        </authorList>
    </citation>
    <scope>NUCLEOTIDE SEQUENCE [LARGE SCALE GENOMIC DNA]</scope>
    <source>
        <strain evidence="7 8">DSM 17706</strain>
    </source>
</reference>
<feature type="domain" description="TonB-dependent receptor-like beta-barrel" evidence="5">
    <location>
        <begin position="321"/>
        <end position="795"/>
    </location>
</feature>
<comment type="similarity">
    <text evidence="4">Belongs to the TonB-dependent receptor family.</text>
</comment>
<keyword evidence="4" id="KW-0798">TonB box</keyword>
<evidence type="ECO:0000313" key="8">
    <source>
        <dbReference type="Proteomes" id="UP000245137"/>
    </source>
</evidence>
<feature type="domain" description="TonB-dependent receptor plug" evidence="6">
    <location>
        <begin position="71"/>
        <end position="190"/>
    </location>
</feature>
<dbReference type="Proteomes" id="UP000245137">
    <property type="component" value="Unassembled WGS sequence"/>
</dbReference>
<organism evidence="7 8">
    <name type="scientific">Methylosinus sporium</name>
    <dbReference type="NCBI Taxonomy" id="428"/>
    <lineage>
        <taxon>Bacteria</taxon>
        <taxon>Pseudomonadati</taxon>
        <taxon>Pseudomonadota</taxon>
        <taxon>Alphaproteobacteria</taxon>
        <taxon>Hyphomicrobiales</taxon>
        <taxon>Methylocystaceae</taxon>
        <taxon>Methylosinus</taxon>
    </lineage>
</organism>
<sequence length="836" mass="88140">MTFLSADLCPARAASPSLHPMTKRLGASVLALAAAILSPAARALDSGEQKPREAAIEDVIVTGTRDYGVKARESTAPITVVSGERLKATGRTNLVDALQRLDPSYSIYGVGGDINNLVRSPRLRGLTASHVLVLVNGKRRHGTANLSSSGFTKGAAGADLDLIPVALVDHVEILEDGAAAQYGSDAIAGVINVILKADSEGGGLSTLVGSYGQSYNPNTHGNGLTRNLQADKSFALGEQGFLTLGADITSHLHSNQTGPDRTQDGTGLRVGPGTPYPWVDPNVTAIIGDPAYITGSAGLNAGYELDNGVQLYLFGTGAGRRGESFQNYRAPNLNGTAGNKIIDPSGFVPAETIHEEDWSLSGGAKGKVFDDVRWDLSLTYGSDKIDVGLNQSANVALFNDTLAAFGAGWTPRQFYIGQYFRTLRTINLDLGKEFAPSFLPAPVNVSIGAENRHETYAVRQGDFFSYYSSGPAAWVGIRPTDASDHSRESFAGYADISSKPLPDWKIDIAGRYETFSDFGDTINGKLSTRYDISPAIALRGTVSTGFRAPTLAEQFFSQTTVSPTIANIVLPPNSSAASVAGAQPLKPEKSTNISLGVVTEPLRDLHVSVDAYQIDLRDRIVATGSLTGPSALAAIAASGNALQAGAAGTVSFFVNGAFTRTRGVDVKADYAYDLGPYGALRFDAAASFLETTILSVSQSPAAFNGAPLLNAAARSNITDLTPRTKVVFGGSYSYDAWTFALHFTQYGNVSSVVASPLTGSAPFYTNVITPKFITDGEIAYDFGSGLRAAIGGNNLFGVRPDQTLPWTRSFGASIFPAFSPFGVNGGYYYVRASLKF</sequence>
<proteinExistence type="inferred from homology"/>
<evidence type="ECO:0000256" key="2">
    <source>
        <dbReference type="ARBA" id="ARBA00023136"/>
    </source>
</evidence>
<name>A0A2U1SPA0_METSR</name>
<dbReference type="PANTHER" id="PTHR47234">
    <property type="match status" value="1"/>
</dbReference>
<keyword evidence="2 4" id="KW-0472">Membrane</keyword>
<dbReference type="InterPro" id="IPR000531">
    <property type="entry name" value="Beta-barrel_TonB"/>
</dbReference>
<dbReference type="OrthoDB" id="9760333at2"/>
<comment type="caution">
    <text evidence="7">The sequence shown here is derived from an EMBL/GenBank/DDBJ whole genome shotgun (WGS) entry which is preliminary data.</text>
</comment>
<evidence type="ECO:0000256" key="4">
    <source>
        <dbReference type="RuleBase" id="RU003357"/>
    </source>
</evidence>
<comment type="subcellular location">
    <subcellularLocation>
        <location evidence="1 4">Cell outer membrane</location>
    </subcellularLocation>
</comment>
<keyword evidence="7" id="KW-0675">Receptor</keyword>
<dbReference type="PANTHER" id="PTHR47234:SF3">
    <property type="entry name" value="SECRETIN_TONB SHORT N-TERMINAL DOMAIN-CONTAINING PROTEIN"/>
    <property type="match status" value="1"/>
</dbReference>
<dbReference type="Pfam" id="PF07715">
    <property type="entry name" value="Plug"/>
    <property type="match status" value="1"/>
</dbReference>
<accession>A0A2U1SPA0</accession>
<gene>
    <name evidence="7" type="ORF">C5689_12935</name>
</gene>
<dbReference type="Gene3D" id="2.170.130.10">
    <property type="entry name" value="TonB-dependent receptor, plug domain"/>
    <property type="match status" value="1"/>
</dbReference>
<evidence type="ECO:0000256" key="1">
    <source>
        <dbReference type="ARBA" id="ARBA00004442"/>
    </source>
</evidence>
<dbReference type="InterPro" id="IPR012910">
    <property type="entry name" value="Plug_dom"/>
</dbReference>
<dbReference type="EMBL" id="PUIV01000021">
    <property type="protein sequence ID" value="PWB93423.1"/>
    <property type="molecule type" value="Genomic_DNA"/>
</dbReference>
<keyword evidence="3" id="KW-0998">Cell outer membrane</keyword>
<protein>
    <submittedName>
        <fullName evidence="7">TonB-dependent receptor</fullName>
    </submittedName>
</protein>
<evidence type="ECO:0000256" key="3">
    <source>
        <dbReference type="ARBA" id="ARBA00023237"/>
    </source>
</evidence>
<evidence type="ECO:0000259" key="6">
    <source>
        <dbReference type="Pfam" id="PF07715"/>
    </source>
</evidence>
<dbReference type="SUPFAM" id="SSF56935">
    <property type="entry name" value="Porins"/>
    <property type="match status" value="1"/>
</dbReference>
<keyword evidence="8" id="KW-1185">Reference proteome</keyword>
<dbReference type="Pfam" id="PF00593">
    <property type="entry name" value="TonB_dep_Rec_b-barrel"/>
    <property type="match status" value="1"/>
</dbReference>
<dbReference type="InterPro" id="IPR037066">
    <property type="entry name" value="Plug_dom_sf"/>
</dbReference>
<dbReference type="AlphaFoldDB" id="A0A2U1SPA0"/>
<dbReference type="Gene3D" id="2.40.170.20">
    <property type="entry name" value="TonB-dependent receptor, beta-barrel domain"/>
    <property type="match status" value="1"/>
</dbReference>
<dbReference type="GO" id="GO:0009279">
    <property type="term" value="C:cell outer membrane"/>
    <property type="evidence" value="ECO:0007669"/>
    <property type="project" value="UniProtKB-SubCell"/>
</dbReference>
<dbReference type="InterPro" id="IPR036942">
    <property type="entry name" value="Beta-barrel_TonB_sf"/>
</dbReference>
<evidence type="ECO:0000313" key="7">
    <source>
        <dbReference type="EMBL" id="PWB93423.1"/>
    </source>
</evidence>
<dbReference type="RefSeq" id="WP_108917688.1">
    <property type="nucleotide sequence ID" value="NZ_BGJY01000001.1"/>
</dbReference>